<name>A0A2J6RIK3_HYAVF</name>
<feature type="compositionally biased region" description="Polar residues" evidence="1">
    <location>
        <begin position="15"/>
        <end position="25"/>
    </location>
</feature>
<dbReference type="AlphaFoldDB" id="A0A2J6RIK3"/>
<organism evidence="2 3">
    <name type="scientific">Hyaloscypha variabilis (strain UAMH 11265 / GT02V1 / F)</name>
    <name type="common">Meliniomyces variabilis</name>
    <dbReference type="NCBI Taxonomy" id="1149755"/>
    <lineage>
        <taxon>Eukaryota</taxon>
        <taxon>Fungi</taxon>
        <taxon>Dikarya</taxon>
        <taxon>Ascomycota</taxon>
        <taxon>Pezizomycotina</taxon>
        <taxon>Leotiomycetes</taxon>
        <taxon>Helotiales</taxon>
        <taxon>Hyaloscyphaceae</taxon>
        <taxon>Hyaloscypha</taxon>
        <taxon>Hyaloscypha variabilis</taxon>
    </lineage>
</organism>
<accession>A0A2J6RIK3</accession>
<feature type="region of interest" description="Disordered" evidence="1">
    <location>
        <begin position="370"/>
        <end position="391"/>
    </location>
</feature>
<keyword evidence="3" id="KW-1185">Reference proteome</keyword>
<evidence type="ECO:0000313" key="2">
    <source>
        <dbReference type="EMBL" id="PMD38345.1"/>
    </source>
</evidence>
<evidence type="ECO:0000256" key="1">
    <source>
        <dbReference type="SAM" id="MobiDB-lite"/>
    </source>
</evidence>
<gene>
    <name evidence="2" type="ORF">L207DRAFT_585248</name>
</gene>
<dbReference type="EMBL" id="KZ613948">
    <property type="protein sequence ID" value="PMD38345.1"/>
    <property type="molecule type" value="Genomic_DNA"/>
</dbReference>
<dbReference type="PANTHER" id="PTHR42085:SF8">
    <property type="entry name" value="F-BOX DOMAIN-CONTAINING PROTEIN"/>
    <property type="match status" value="1"/>
</dbReference>
<protein>
    <submittedName>
        <fullName evidence="2">Uncharacterized protein</fullName>
    </submittedName>
</protein>
<feature type="compositionally biased region" description="Basic and acidic residues" evidence="1">
    <location>
        <begin position="370"/>
        <end position="380"/>
    </location>
</feature>
<sequence length="408" mass="47518">MMDSSEKYPADLTETVESTSVPNSTKQRQKNQRKKKQIEAKPFRFMDLPKDIRNMIYEICFVRSLTIAPLRNFIRRRLYRREIVDDRRWKKYSAYQYQWDSYPAFAKAAGAYDLPSRNGSMQGLRIYWSSIPTATQQEIIDLNDGRMNALSKTKSDLKQTSDIEHMVGTLNGILRISNSQRHYVSGLFGIKLMRTCTQIREETAEFVYGRNKFSFDTVDRHSDDVFDNEPENIPGFPHPGGDPQTVEQLSRCLEQLFDRQVHYNRFIWYDHFLHFLTRIGPFNASKLKNVKFRGVFKTLNEDGYPRGSSVCFLNLLPIYTVVLDKVCTDLRKVTLELGEESPPTNKEVIGRTIQMLAEGIPRLQQLRLGDQDIPRTEDGRPAYNAPSKKPQNDGCCTYRHWEKVVEER</sequence>
<feature type="compositionally biased region" description="Basic residues" evidence="1">
    <location>
        <begin position="27"/>
        <end position="36"/>
    </location>
</feature>
<dbReference type="InterPro" id="IPR038883">
    <property type="entry name" value="AN11006-like"/>
</dbReference>
<dbReference type="Proteomes" id="UP000235786">
    <property type="component" value="Unassembled WGS sequence"/>
</dbReference>
<evidence type="ECO:0000313" key="3">
    <source>
        <dbReference type="Proteomes" id="UP000235786"/>
    </source>
</evidence>
<dbReference type="PANTHER" id="PTHR42085">
    <property type="entry name" value="F-BOX DOMAIN-CONTAINING PROTEIN"/>
    <property type="match status" value="1"/>
</dbReference>
<proteinExistence type="predicted"/>
<dbReference type="OrthoDB" id="3555548at2759"/>
<reference evidence="2 3" key="1">
    <citation type="submission" date="2016-04" db="EMBL/GenBank/DDBJ databases">
        <title>A degradative enzymes factory behind the ericoid mycorrhizal symbiosis.</title>
        <authorList>
            <consortium name="DOE Joint Genome Institute"/>
            <person name="Martino E."/>
            <person name="Morin E."/>
            <person name="Grelet G."/>
            <person name="Kuo A."/>
            <person name="Kohler A."/>
            <person name="Daghino S."/>
            <person name="Barry K."/>
            <person name="Choi C."/>
            <person name="Cichocki N."/>
            <person name="Clum A."/>
            <person name="Copeland A."/>
            <person name="Hainaut M."/>
            <person name="Haridas S."/>
            <person name="Labutti K."/>
            <person name="Lindquist E."/>
            <person name="Lipzen A."/>
            <person name="Khouja H.-R."/>
            <person name="Murat C."/>
            <person name="Ohm R."/>
            <person name="Olson A."/>
            <person name="Spatafora J."/>
            <person name="Veneault-Fourrey C."/>
            <person name="Henrissat B."/>
            <person name="Grigoriev I."/>
            <person name="Martin F."/>
            <person name="Perotto S."/>
        </authorList>
    </citation>
    <scope>NUCLEOTIDE SEQUENCE [LARGE SCALE GENOMIC DNA]</scope>
    <source>
        <strain evidence="2 3">F</strain>
    </source>
</reference>
<feature type="region of interest" description="Disordered" evidence="1">
    <location>
        <begin position="1"/>
        <end position="37"/>
    </location>
</feature>